<accession>A0A1C7NW87</accession>
<feature type="coiled-coil region" evidence="2">
    <location>
        <begin position="217"/>
        <end position="251"/>
    </location>
</feature>
<dbReference type="PATRIC" id="fig|1612624.7.peg.2676"/>
<organism evidence="6 7">
    <name type="scientific">Pararhizobium polonicum</name>
    <dbReference type="NCBI Taxonomy" id="1612624"/>
    <lineage>
        <taxon>Bacteria</taxon>
        <taxon>Pseudomonadati</taxon>
        <taxon>Pseudomonadota</taxon>
        <taxon>Alphaproteobacteria</taxon>
        <taxon>Hyphomicrobiales</taxon>
        <taxon>Rhizobiaceae</taxon>
        <taxon>Rhizobium/Agrobacterium group</taxon>
        <taxon>Pararhizobium</taxon>
    </lineage>
</organism>
<keyword evidence="2" id="KW-0175">Coiled coil</keyword>
<dbReference type="SUPFAM" id="SSF111369">
    <property type="entry name" value="HlyD-like secretion proteins"/>
    <property type="match status" value="1"/>
</dbReference>
<feature type="transmembrane region" description="Helical" evidence="4">
    <location>
        <begin position="51"/>
        <end position="69"/>
    </location>
</feature>
<dbReference type="PANTHER" id="PTHR30469:SF15">
    <property type="entry name" value="HLYD FAMILY OF SECRETION PROTEINS"/>
    <property type="match status" value="1"/>
</dbReference>
<dbReference type="InterPro" id="IPR006143">
    <property type="entry name" value="RND_pump_MFP"/>
</dbReference>
<comment type="similarity">
    <text evidence="1">Belongs to the membrane fusion protein (MFP) (TC 8.A.1) family.</text>
</comment>
<evidence type="ECO:0000256" key="2">
    <source>
        <dbReference type="SAM" id="Coils"/>
    </source>
</evidence>
<name>A0A1C7NW87_9HYPH</name>
<keyword evidence="4" id="KW-0812">Transmembrane</keyword>
<dbReference type="Pfam" id="PF25954">
    <property type="entry name" value="Beta-barrel_RND_2"/>
    <property type="match status" value="1"/>
</dbReference>
<proteinExistence type="inferred from homology"/>
<dbReference type="Gene3D" id="2.40.50.100">
    <property type="match status" value="1"/>
</dbReference>
<evidence type="ECO:0000259" key="5">
    <source>
        <dbReference type="Pfam" id="PF25954"/>
    </source>
</evidence>
<dbReference type="InterPro" id="IPR058792">
    <property type="entry name" value="Beta-barrel_RND_2"/>
</dbReference>
<comment type="caution">
    <text evidence="6">The sequence shown here is derived from an EMBL/GenBank/DDBJ whole genome shotgun (WGS) entry which is preliminary data.</text>
</comment>
<reference evidence="6 7" key="1">
    <citation type="journal article" date="2016" name="Syst. Appl. Microbiol.">
        <title>Pararhizobium polonicum sp. nov. isolated from tumors on stone fruit rootstocks.</title>
        <authorList>
            <person name="Pulawska J."/>
            <person name="Kuzmanovic N."/>
            <person name="Willems A."/>
            <person name="Pothier J.F."/>
        </authorList>
    </citation>
    <scope>NUCLEOTIDE SEQUENCE [LARGE SCALE GENOMIC DNA]</scope>
    <source>
        <strain evidence="6 7">F5.1</strain>
    </source>
</reference>
<keyword evidence="4" id="KW-0472">Membrane</keyword>
<feature type="region of interest" description="Disordered" evidence="3">
    <location>
        <begin position="85"/>
        <end position="113"/>
    </location>
</feature>
<feature type="domain" description="CusB-like beta-barrel" evidence="5">
    <location>
        <begin position="300"/>
        <end position="372"/>
    </location>
</feature>
<dbReference type="PANTHER" id="PTHR30469">
    <property type="entry name" value="MULTIDRUG RESISTANCE PROTEIN MDTA"/>
    <property type="match status" value="1"/>
</dbReference>
<keyword evidence="4" id="KW-1133">Transmembrane helix</keyword>
<evidence type="ECO:0000256" key="1">
    <source>
        <dbReference type="ARBA" id="ARBA00009477"/>
    </source>
</evidence>
<dbReference type="AlphaFoldDB" id="A0A1C7NW87"/>
<evidence type="ECO:0000256" key="4">
    <source>
        <dbReference type="SAM" id="Phobius"/>
    </source>
</evidence>
<evidence type="ECO:0000313" key="7">
    <source>
        <dbReference type="Proteomes" id="UP000093111"/>
    </source>
</evidence>
<sequence>MCPQPVMLPGMNTHLNLDTEHDRKLAGTLMSLSLAPVPDDSKPPKPRLRRLMLPLGLVALAAALGLVLIQPETARRLPMPFAASPEPAEAVSVSANTTAPAGEGKTEQSAIRDSAPAVAEITGSGFVVAPRMTTVFAKYEGRIAHVAVEAGDPVAAGQVLVTLDDAGTRFALEQAEAAKVTAELVLAARVIDLAQANTSLARTETLAARNAASRQMLEEAHTTTDRASNAVAQARQEVARAALSIRIAQERLAELTVRAPFAGTITRLDAHDGDIVLARVDSVRESQSLLTITDTARLVIDADVAETGIALLRPGLRGQAVLDGFPGQPFAVEVARLAPVAAAEKGTITLRLQLSDPPPGIRPNMAARIRISLNDTGDRTQ</sequence>
<dbReference type="NCBIfam" id="TIGR01730">
    <property type="entry name" value="RND_mfp"/>
    <property type="match status" value="1"/>
</dbReference>
<gene>
    <name evidence="6" type="ORF">ADU59_24870</name>
</gene>
<evidence type="ECO:0000313" key="6">
    <source>
        <dbReference type="EMBL" id="OBZ92946.1"/>
    </source>
</evidence>
<dbReference type="GO" id="GO:1990281">
    <property type="term" value="C:efflux pump complex"/>
    <property type="evidence" value="ECO:0007669"/>
    <property type="project" value="TreeGrafter"/>
</dbReference>
<dbReference type="GO" id="GO:0015562">
    <property type="term" value="F:efflux transmembrane transporter activity"/>
    <property type="evidence" value="ECO:0007669"/>
    <property type="project" value="TreeGrafter"/>
</dbReference>
<keyword evidence="7" id="KW-1185">Reference proteome</keyword>
<dbReference type="EMBL" id="LGLV01000017">
    <property type="protein sequence ID" value="OBZ92946.1"/>
    <property type="molecule type" value="Genomic_DNA"/>
</dbReference>
<evidence type="ECO:0000256" key="3">
    <source>
        <dbReference type="SAM" id="MobiDB-lite"/>
    </source>
</evidence>
<dbReference type="Gene3D" id="1.10.287.470">
    <property type="entry name" value="Helix hairpin bin"/>
    <property type="match status" value="1"/>
</dbReference>
<dbReference type="Gene3D" id="2.40.30.170">
    <property type="match status" value="1"/>
</dbReference>
<dbReference type="STRING" id="1612624.ADU59_24870"/>
<dbReference type="Proteomes" id="UP000093111">
    <property type="component" value="Unassembled WGS sequence"/>
</dbReference>
<protein>
    <recommendedName>
        <fullName evidence="5">CusB-like beta-barrel domain-containing protein</fullName>
    </recommendedName>
</protein>